<feature type="domain" description="DUF7102" evidence="2">
    <location>
        <begin position="751"/>
        <end position="902"/>
    </location>
</feature>
<dbReference type="Gene3D" id="1.25.40.10">
    <property type="entry name" value="Tetratricopeptide repeat domain"/>
    <property type="match status" value="1"/>
</dbReference>
<evidence type="ECO:0000259" key="2">
    <source>
        <dbReference type="Pfam" id="PF23394"/>
    </source>
</evidence>
<feature type="region of interest" description="Disordered" evidence="1">
    <location>
        <begin position="1026"/>
        <end position="1057"/>
    </location>
</feature>
<dbReference type="Proteomes" id="UP000789831">
    <property type="component" value="Unassembled WGS sequence"/>
</dbReference>
<name>A0A9N9ACP4_9GLOM</name>
<dbReference type="Pfam" id="PF08238">
    <property type="entry name" value="Sel1"/>
    <property type="match status" value="6"/>
</dbReference>
<gene>
    <name evidence="3" type="ORF">AGERDE_LOCUS5546</name>
</gene>
<dbReference type="EMBL" id="CAJVPL010000760">
    <property type="protein sequence ID" value="CAG8527483.1"/>
    <property type="molecule type" value="Genomic_DNA"/>
</dbReference>
<dbReference type="InterPro" id="IPR006597">
    <property type="entry name" value="Sel1-like"/>
</dbReference>
<keyword evidence="4" id="KW-1185">Reference proteome</keyword>
<dbReference type="InterPro" id="IPR052945">
    <property type="entry name" value="Mitotic_Regulator"/>
</dbReference>
<dbReference type="SUPFAM" id="SSF81901">
    <property type="entry name" value="HCP-like"/>
    <property type="match status" value="1"/>
</dbReference>
<dbReference type="Pfam" id="PF23394">
    <property type="entry name" value="DUF7102"/>
    <property type="match status" value="1"/>
</dbReference>
<dbReference type="InterPro" id="IPR011990">
    <property type="entry name" value="TPR-like_helical_dom_sf"/>
</dbReference>
<dbReference type="OrthoDB" id="2422840at2759"/>
<comment type="caution">
    <text evidence="3">The sequence shown here is derived from an EMBL/GenBank/DDBJ whole genome shotgun (WGS) entry which is preliminary data.</text>
</comment>
<evidence type="ECO:0000313" key="3">
    <source>
        <dbReference type="EMBL" id="CAG8527483.1"/>
    </source>
</evidence>
<organism evidence="3 4">
    <name type="scientific">Ambispora gerdemannii</name>
    <dbReference type="NCBI Taxonomy" id="144530"/>
    <lineage>
        <taxon>Eukaryota</taxon>
        <taxon>Fungi</taxon>
        <taxon>Fungi incertae sedis</taxon>
        <taxon>Mucoromycota</taxon>
        <taxon>Glomeromycotina</taxon>
        <taxon>Glomeromycetes</taxon>
        <taxon>Archaeosporales</taxon>
        <taxon>Ambisporaceae</taxon>
        <taxon>Ambispora</taxon>
    </lineage>
</organism>
<dbReference type="PANTHER" id="PTHR43628:SF1">
    <property type="entry name" value="CHITIN SYNTHASE REGULATORY FACTOR 2-RELATED"/>
    <property type="match status" value="1"/>
</dbReference>
<proteinExistence type="predicted"/>
<dbReference type="PANTHER" id="PTHR43628">
    <property type="entry name" value="ACTIVATOR OF C KINASE PROTEIN 1-RELATED"/>
    <property type="match status" value="1"/>
</dbReference>
<accession>A0A9N9ACP4</accession>
<reference evidence="3" key="1">
    <citation type="submission" date="2021-06" db="EMBL/GenBank/DDBJ databases">
        <authorList>
            <person name="Kallberg Y."/>
            <person name="Tangrot J."/>
            <person name="Rosling A."/>
        </authorList>
    </citation>
    <scope>NUCLEOTIDE SEQUENCE</scope>
    <source>
        <strain evidence="3">MT106</strain>
    </source>
</reference>
<dbReference type="SMART" id="SM00671">
    <property type="entry name" value="SEL1"/>
    <property type="match status" value="6"/>
</dbReference>
<protein>
    <submittedName>
        <fullName evidence="3">4840_t:CDS:1</fullName>
    </submittedName>
</protein>
<evidence type="ECO:0000313" key="4">
    <source>
        <dbReference type="Proteomes" id="UP000789831"/>
    </source>
</evidence>
<dbReference type="InterPro" id="IPR055528">
    <property type="entry name" value="DUF7102"/>
</dbReference>
<feature type="compositionally biased region" description="Basic and acidic residues" evidence="1">
    <location>
        <begin position="1026"/>
        <end position="1037"/>
    </location>
</feature>
<evidence type="ECO:0000256" key="1">
    <source>
        <dbReference type="SAM" id="MobiDB-lite"/>
    </source>
</evidence>
<sequence length="1358" mass="155952">MNLDEPREFREELLECAKLIKLPKEDYTQELFKQIGLEPFTISNNNVKETIISESKNRIEHHIGKWIVEDQNAITLLKEVIKGVQVSEIESGETACESKETINDYYLEQPLFPRHVEEIKPLQKYPVLSLMQLSKRLPKFEVIESEELVTMEQGTMLIEDLCNLNPNITKEEIEYITSILHEQQKLLHQQQTNFHELCSFDALLDDLYLEESLIPVKDYRIINQRFPKSFSEIIMPLVDKEFKEASSTSTSNENTNDQLVPEEKGIKVPLEWVNEWEGISDHPLDSEETVSASFSEVPVELDATTWNDMQLELALIPAKKDPIEANNRKRQLKKSKTVKDEDSDKASIDDLAMMNSLAKTIQAVVPFEKDMLKVSPLDQETESLINDMEKLFAAKIKGNEWKTLILEQSMDEVGGLKFEVPELPHPSIIAKLKSSLKCPFIPSRLSDLVARRSRNLYPDLQQYLVAFTGIKTFELELHWNPIKNLTILSIEKTANVEWLTDDAAEGAMKKECWCDVIVKLMDNLNFMIDQIEDDEKIIARKCEVMLQHTKKLTLSHSGKNSRTNELKERISSQNAIMELNPESSSCIEPTNIISERKNKVTKWLESIDHQQDEYFSNSTAIIKKETERNSEISFDEFSFNSADAEKRKLSLFNNLDSSNMNTEKFSAARAIDRFLTLRDKPINNKGKEHISHKQKSIISRTPSNQVFSPNLHRAAFPSPIYLNPIYQQKQESTPQSENIYTHLPIPITTHTYIISSRLLQNRAFVTALRSEDCKVELIERDFEYLRTTLPDNVSTTQHVDADLILDEESALIFLSLLQLSQQNSASNKKSSTEAALSILHLHKKYANLYLVLETYAWNQKSNDSIKSSLIPYPFTSPNQKALNELLVILESCECNVEIFFSSREEISARYARMIGDCCAEKCNSDDGGEGERQTNYPAKGWKSRRQWESRQWMATEESLHERFLTSFSPLINAFAAQIILTATTLSEFLRMTHKERIDLFSGWIDETRLAKFDETINGILCPEEKNSSKEKEVDNNRNIENNSNHKKRNMSDINNNINGSKQENTKFNLNHFINNKMLNHKFQYEQREINSTSSGIFHAVGDEGIEPNLYEEILNTVSSIIFSSILQGELPGSSKKNKEYYVLLGFFHEHGIGTRIDPTAAFQFYKIGALAGDANAQRLYGHLDPEMAFRWYEEASISGNVAAQYLLGFCYMLGIGTDYNLELAFKWFKTSAEKGDEDGQFELAQCYRFGDGVSCDHKLSYFWYKRAADAGHADALIELARCYSEGRGIRQNHRKGFLAWRISAYSKKIVAYPWLASAYEVGWGTMKDKHEAVRWYIKSMKYSKFGGRSSLDNCLREK</sequence>